<name>A0AAD3NS43_CRYJA</name>
<comment type="caution">
    <text evidence="1">The sequence shown here is derived from an EMBL/GenBank/DDBJ whole genome shotgun (WGS) entry which is preliminary data.</text>
</comment>
<dbReference type="EMBL" id="BSEH01000190">
    <property type="protein sequence ID" value="GLJ57795.1"/>
    <property type="molecule type" value="Genomic_DNA"/>
</dbReference>
<gene>
    <name evidence="1" type="ORF">SUGI_1373420</name>
</gene>
<reference evidence="1" key="1">
    <citation type="submission" date="2022-12" db="EMBL/GenBank/DDBJ databases">
        <title>Chromosome-Level Genome Assembly of Japanese Cedar (Cryptomeriajaponica D. Don).</title>
        <authorList>
            <person name="Fujino T."/>
            <person name="Yamaguchi K."/>
            <person name="Yokoyama T."/>
            <person name="Hamanaka T."/>
            <person name="Harazono Y."/>
            <person name="Kamada H."/>
            <person name="Kobayashi W."/>
            <person name="Ujino-Ihara T."/>
            <person name="Uchiyama K."/>
            <person name="Matsumoto A."/>
            <person name="Izuno A."/>
            <person name="Tsumura Y."/>
            <person name="Toyoda A."/>
            <person name="Shigenobu S."/>
            <person name="Moriguchi Y."/>
            <person name="Ueno S."/>
            <person name="Kasahara M."/>
        </authorList>
    </citation>
    <scope>NUCLEOTIDE SEQUENCE</scope>
</reference>
<evidence type="ECO:0000313" key="2">
    <source>
        <dbReference type="Proteomes" id="UP001234787"/>
    </source>
</evidence>
<dbReference type="AlphaFoldDB" id="A0AAD3NS43"/>
<protein>
    <submittedName>
        <fullName evidence="1">Uncharacterized protein</fullName>
    </submittedName>
</protein>
<dbReference type="Proteomes" id="UP001234787">
    <property type="component" value="Unassembled WGS sequence"/>
</dbReference>
<evidence type="ECO:0000313" key="1">
    <source>
        <dbReference type="EMBL" id="GLJ57795.1"/>
    </source>
</evidence>
<sequence length="158" mass="17470">MDTGSALGTWRCRARREREMLIYASALDRWILRLSIWYGRDKPYRGSGAPRDSRLGHSPFDVIVIASLSLVSSFETRVSATRKTYSLHVRGGSQPPLIRYGGSSNHLYLSVSLPTDYRCGPTQCITDTDVVGTLVGTLSIAAAAGIRAPTILWRRLLD</sequence>
<organism evidence="1 2">
    <name type="scientific">Cryptomeria japonica</name>
    <name type="common">Japanese cedar</name>
    <name type="synonym">Cupressus japonica</name>
    <dbReference type="NCBI Taxonomy" id="3369"/>
    <lineage>
        <taxon>Eukaryota</taxon>
        <taxon>Viridiplantae</taxon>
        <taxon>Streptophyta</taxon>
        <taxon>Embryophyta</taxon>
        <taxon>Tracheophyta</taxon>
        <taxon>Spermatophyta</taxon>
        <taxon>Pinopsida</taxon>
        <taxon>Pinidae</taxon>
        <taxon>Conifers II</taxon>
        <taxon>Cupressales</taxon>
        <taxon>Cupressaceae</taxon>
        <taxon>Cryptomeria</taxon>
    </lineage>
</organism>
<accession>A0AAD3NS43</accession>
<keyword evidence="2" id="KW-1185">Reference proteome</keyword>
<proteinExistence type="predicted"/>